<accession>A0AC35UH10</accession>
<sequence length="1752" mass="195640">MKLKKSCLIWFIPVLCLFLSIRAEALEEEDVCFDKSCYPATGNLLLGRKNRLSTTSTCGLRKKNKFCIVSNLDGDSSCYYCDSTKPWKPYPDSARLSHRIENIVTENQLDRNRKWWQSENGVQNVSIRLDLEVEFHFTHLIMTFKTFRPAAMFIERSSDFGRTWSVYRYFAYDCAESFPHIKEERPKNHGDVICTSAYSAVSPSNGGELVYKVISPQIKTVNPYGDEVGNLLKITNLRINFTKLHTLGDDLLDYRPEIHQKYYYSLYELVVRGSCSCYGHAKRCISIGDEVGVTSENSDMVHGRCECSHNTKGMNCEKCDDFFNDLPWRPALGNKANECRKCECNNHATTCHFDKAIYQASQYTSGGVCDSCQHNTFGKNCEQCVPFYYKDKNVPMNDPRVCRPCLCNKEGSLNNGICESEEDPERNLVAGRCYCKENIDSSSNCDKCKNGFWNMNTENPLGCQACTCNTLGTYNNEGCDKNSGECFCKRLVTGANCDKCLDEHYGLSEDIDGCKACDCDIGGSLGNKCDLVSGQCKCKPHFSGRRCDTTESSFFCANIDHYTLEAEDAQSTGTGNVIEPREKQKSENSHKTWTGIGFMKVKEKSVLTFNVDDIARTMDYNVVIRYETEKDSIGWENIQVILTRMELPDPTGPCANTNPENDMLLTRLSPQGKYLEVEPSICLEANKKYTIAIVFGEKRSNNPDRSATMLVDSIVLVPPTQNLEIFNGTGTSAYHLKEYNEQRCRDYIMHLTPIDKLPQICQRYICPIAASIMTEGLQCDCDPTGSISGICRPQGGQCECKLNVIGRRCDQCAEGTFGFGPGGCIPCDCDSVGSLNNFCHKQTGQCLCSGDGITGRQCNECHPGFWKFPHCQGCQCNEHANICDQKSGACLECRDLTDGPNCDRCLAGYWGDPRVAVNIPCKACRCPNGPSSGAQHADSCYPRSSLNSASEDIVCNCKVGYKNKNCDECAANYWGNPKDSGGSCQKCDCNGNINFNEEGNCDSESGDCLKCLYHTVGDQCQHCVNGYYGDAKIKNCQKCQCNSFGTNTTDEFCDNVSGQCKCLPNVIGKQCNVCQENYFNLESGKGCLNCGCDPSGVILDNEGFPILKCDEMYGQCSCQKDRGGRTCSECKDLYWGNAVSGQCTACECNPYGSIHMQCNREDGTCSCKEGSGGPLCNTCARGYTGEWPNCKTCGECFQNWDKILTDLTIEMDSIIDKANNIEDTGIVSVYDNEFNEMEVKIDTIKKQLVAANMSHDDISLLKDKIIMMNEKLLKSYDRYNVAADLVTGTANEYSIAKSQAQMFSDDISKLELHAQDYAEKVMSLKERDIIGAYNITKDSYNKAQGANEISSMALTNFNEALSQFSKVESLLDNNRDLLQKNYIDNKHNLEVLQNEYNSMNSSKSKINHQVCGKETTTCDSVCGGPISKCGHCGGNSCHDGSVSKAQQAEAFLSEAFEILISKQKEAERKLSEFRNIRREIDLPTSEIDKLHAAALLSSVHLNETIISIEKLVKEIEEFSESRHLSPDEIKELYADIYNIRISKTSNEIEGLSNEIRQKLEKIKNVDDILNETRQNKIDVTKLAKLADKASTKSETISNKTSLIREKLGVANTVYLATEQILSDAQAQIEQAKLDYNKALSESQEAESLLIELKSKFEDLDIQWKNSQIDNLQSVKMRQVVHSQGKKLAEVIESSSSEHERLLESIEQLRSLFSEKEKVYKDPKVRAQNLRNQVTSVLTKTLSSNTEIDSKLK</sequence>
<protein>
    <submittedName>
        <fullName evidence="2">Laminin subunit beta-1</fullName>
    </submittedName>
</protein>
<dbReference type="Proteomes" id="UP000095286">
    <property type="component" value="Unplaced"/>
</dbReference>
<name>A0AC35UH10_9BILA</name>
<proteinExistence type="predicted"/>
<reference evidence="2" key="1">
    <citation type="submission" date="2016-11" db="UniProtKB">
        <authorList>
            <consortium name="WormBaseParasite"/>
        </authorList>
    </citation>
    <scope>IDENTIFICATION</scope>
    <source>
        <strain evidence="2">KR3021</strain>
    </source>
</reference>
<dbReference type="WBParaSite" id="RSKR_0001122000.1">
    <property type="protein sequence ID" value="RSKR_0001122000.1"/>
    <property type="gene ID" value="RSKR_0001122000"/>
</dbReference>
<evidence type="ECO:0000313" key="1">
    <source>
        <dbReference type="Proteomes" id="UP000095286"/>
    </source>
</evidence>
<evidence type="ECO:0000313" key="2">
    <source>
        <dbReference type="WBParaSite" id="RSKR_0001122000.1"/>
    </source>
</evidence>
<organism evidence="1 2">
    <name type="scientific">Rhabditophanes sp. KR3021</name>
    <dbReference type="NCBI Taxonomy" id="114890"/>
    <lineage>
        <taxon>Eukaryota</taxon>
        <taxon>Metazoa</taxon>
        <taxon>Ecdysozoa</taxon>
        <taxon>Nematoda</taxon>
        <taxon>Chromadorea</taxon>
        <taxon>Rhabditida</taxon>
        <taxon>Tylenchina</taxon>
        <taxon>Panagrolaimomorpha</taxon>
        <taxon>Strongyloidoidea</taxon>
        <taxon>Alloionematidae</taxon>
        <taxon>Rhabditophanes</taxon>
    </lineage>
</organism>